<dbReference type="AlphaFoldDB" id="A0A2M7K9R0"/>
<accession>A0A2M7PQT2</accession>
<feature type="region of interest" description="Disordered" evidence="1">
    <location>
        <begin position="82"/>
        <end position="101"/>
    </location>
</feature>
<evidence type="ECO:0000256" key="1">
    <source>
        <dbReference type="SAM" id="MobiDB-lite"/>
    </source>
</evidence>
<sequence>MRYIEGEDRNQIILFPESIDEYVSDNNSIRIIDEYIKQLDLKRLGFKRAVNPSLGRPPYHPKDMLKLYLYGYLNLSAFIPKTGTGSDQKFRGHLAAQETKT</sequence>
<dbReference type="Pfam" id="PF05598">
    <property type="entry name" value="DUF772"/>
    <property type="match status" value="1"/>
</dbReference>
<reference evidence="3" key="1">
    <citation type="submission" date="2017-09" db="EMBL/GenBank/DDBJ databases">
        <title>Depth-based differentiation of microbial function through sediment-hosted aquifers and enrichment of novel symbionts in the deep terrestrial subsurface.</title>
        <authorList>
            <person name="Probst A.J."/>
            <person name="Ladd B."/>
            <person name="Jarett J.K."/>
            <person name="Geller-Mcgrath D.E."/>
            <person name="Sieber C.M.K."/>
            <person name="Emerson J.B."/>
            <person name="Anantharaman K."/>
            <person name="Thomas B.C."/>
            <person name="Malmstrom R."/>
            <person name="Stieglmeier M."/>
            <person name="Klingl A."/>
            <person name="Woyke T."/>
            <person name="Ryan C.M."/>
            <person name="Banfield J.F."/>
        </authorList>
    </citation>
    <scope>NUCLEOTIDE SEQUENCE</scope>
    <source>
        <strain evidence="3">CG_4_8_14_3_um_filter_34_18</strain>
    </source>
</reference>
<proteinExistence type="predicted"/>
<dbReference type="PANTHER" id="PTHR33408:SF2">
    <property type="entry name" value="TRANSPOSASE DDE DOMAIN-CONTAINING PROTEIN"/>
    <property type="match status" value="1"/>
</dbReference>
<evidence type="ECO:0000313" key="4">
    <source>
        <dbReference type="EMBL" id="PIY32714.1"/>
    </source>
</evidence>
<evidence type="ECO:0000313" key="3">
    <source>
        <dbReference type="EMBL" id="PIX34877.1"/>
    </source>
</evidence>
<reference evidence="5 6" key="2">
    <citation type="submission" date="2017-09" db="EMBL/GenBank/DDBJ databases">
        <title>Depth-based differentiation of microbial function through sediment-hosted aquifers and enrichment of novel symbionts in the deep terrestrial subsurface.</title>
        <authorList>
            <person name="Probst A.J."/>
            <person name="Ladd B."/>
            <person name="Jarett J.K."/>
            <person name="Geller-Mcgrath D.E."/>
            <person name="Sieber C.M."/>
            <person name="Emerson J.B."/>
            <person name="Anantharaman K."/>
            <person name="Thomas B.C."/>
            <person name="Malmstrom R."/>
            <person name="Stieglmeier M."/>
            <person name="Klingl A."/>
            <person name="Woyke T."/>
            <person name="Ryan C.M."/>
            <person name="Banfield J.F."/>
        </authorList>
    </citation>
    <scope>NUCLEOTIDE SEQUENCE [LARGE SCALE GENOMIC DNA]</scope>
    <source>
        <strain evidence="4">CG_4_10_14_3_um_filter_34_13</strain>
    </source>
</reference>
<evidence type="ECO:0000313" key="5">
    <source>
        <dbReference type="Proteomes" id="UP000230646"/>
    </source>
</evidence>
<comment type="caution">
    <text evidence="3">The sequence shown here is derived from an EMBL/GenBank/DDBJ whole genome shotgun (WGS) entry which is preliminary data.</text>
</comment>
<dbReference type="Proteomes" id="UP000231493">
    <property type="component" value="Unassembled WGS sequence"/>
</dbReference>
<name>A0A2M7K9R0_9BACT</name>
<dbReference type="EMBL" id="PFKO01000174">
    <property type="protein sequence ID" value="PIY32714.1"/>
    <property type="molecule type" value="Genomic_DNA"/>
</dbReference>
<gene>
    <name evidence="4" type="ORF">COZ07_04750</name>
    <name evidence="3" type="ORF">COZ58_02205</name>
</gene>
<dbReference type="EMBL" id="PFIP01000040">
    <property type="protein sequence ID" value="PIX34877.1"/>
    <property type="molecule type" value="Genomic_DNA"/>
</dbReference>
<dbReference type="RefSeq" id="WP_406607454.1">
    <property type="nucleotide sequence ID" value="NZ_PFKO01000174.1"/>
</dbReference>
<evidence type="ECO:0000313" key="6">
    <source>
        <dbReference type="Proteomes" id="UP000231493"/>
    </source>
</evidence>
<accession>A0A2M7K9R0</accession>
<organism evidence="3 6">
    <name type="scientific">Candidatus Infernicultor aquiphilus</name>
    <dbReference type="NCBI Taxonomy" id="1805029"/>
    <lineage>
        <taxon>Bacteria</taxon>
        <taxon>Pseudomonadati</taxon>
        <taxon>Atribacterota</taxon>
        <taxon>Candidatus Phoenicimicrobiia</taxon>
        <taxon>Candidatus Pheonicimicrobiales</taxon>
        <taxon>Candidatus Phoenicimicrobiaceae</taxon>
        <taxon>Candidatus Infernicultor</taxon>
    </lineage>
</organism>
<protein>
    <recommendedName>
        <fullName evidence="2">Transposase InsH N-terminal domain-containing protein</fullName>
    </recommendedName>
</protein>
<dbReference type="InterPro" id="IPR008490">
    <property type="entry name" value="Transposase_InsH_N"/>
</dbReference>
<dbReference type="Proteomes" id="UP000230646">
    <property type="component" value="Unassembled WGS sequence"/>
</dbReference>
<evidence type="ECO:0000259" key="2">
    <source>
        <dbReference type="Pfam" id="PF05598"/>
    </source>
</evidence>
<feature type="domain" description="Transposase InsH N-terminal" evidence="2">
    <location>
        <begin position="18"/>
        <end position="74"/>
    </location>
</feature>
<dbReference type="PANTHER" id="PTHR33408">
    <property type="entry name" value="TRANSPOSASE"/>
    <property type="match status" value="1"/>
</dbReference>